<dbReference type="Proteomes" id="UP000294360">
    <property type="component" value="Chromosome"/>
</dbReference>
<evidence type="ECO:0000313" key="2">
    <source>
        <dbReference type="EMBL" id="VFU10303.1"/>
    </source>
</evidence>
<evidence type="ECO:0000313" key="3">
    <source>
        <dbReference type="Proteomes" id="UP000294360"/>
    </source>
</evidence>
<accession>A0A4U8Z4X2</accession>
<dbReference type="KEGG" id="mtun:MTUNDRAET4_3416"/>
<dbReference type="EMBL" id="LR536450">
    <property type="protein sequence ID" value="VFU10303.1"/>
    <property type="molecule type" value="Genomic_DNA"/>
</dbReference>
<evidence type="ECO:0000256" key="1">
    <source>
        <dbReference type="SAM" id="MobiDB-lite"/>
    </source>
</evidence>
<proteinExistence type="predicted"/>
<protein>
    <submittedName>
        <fullName evidence="2">Uncharacterized protein</fullName>
    </submittedName>
</protein>
<reference evidence="2 3" key="1">
    <citation type="submission" date="2019-03" db="EMBL/GenBank/DDBJ databases">
        <authorList>
            <person name="Kox A.R. M."/>
        </authorList>
    </citation>
    <scope>NUCLEOTIDE SEQUENCE [LARGE SCALE GENOMIC DNA]</scope>
    <source>
        <strain evidence="2">MTUNDRAET4 annotated genome</strain>
    </source>
</reference>
<dbReference type="AlphaFoldDB" id="A0A4U8Z4X2"/>
<gene>
    <name evidence="2" type="ORF">MTUNDRAET4_3416</name>
</gene>
<organism evidence="2 3">
    <name type="scientific">Methylocella tundrae</name>
    <dbReference type="NCBI Taxonomy" id="227605"/>
    <lineage>
        <taxon>Bacteria</taxon>
        <taxon>Pseudomonadati</taxon>
        <taxon>Pseudomonadota</taxon>
        <taxon>Alphaproteobacteria</taxon>
        <taxon>Hyphomicrobiales</taxon>
        <taxon>Beijerinckiaceae</taxon>
        <taxon>Methylocella</taxon>
    </lineage>
</organism>
<sequence length="97" mass="10614">MILREDAWPLVQLEGFGKSGQGSQSFAARPSSRRSGLASTEICINQMDQAANRTLFDFAGIKIAPDHLKGSLTRRGLDEEDERPAVCAAHKAEWTTP</sequence>
<name>A0A4U8Z4X2_METTU</name>
<feature type="region of interest" description="Disordered" evidence="1">
    <location>
        <begin position="16"/>
        <end position="35"/>
    </location>
</feature>